<dbReference type="AlphaFoldDB" id="A0A379PWP8"/>
<comment type="caution">
    <text evidence="2">The sequence shown here is derived from an EMBL/GenBank/DDBJ whole genome shotgun (WGS) entry which is preliminary data.</text>
</comment>
<name>A0A379PWP8_SALER</name>
<accession>A0A379PWP8</accession>
<dbReference type="GO" id="GO:0004062">
    <property type="term" value="F:aryl sulfotransferase activity"/>
    <property type="evidence" value="ECO:0007669"/>
    <property type="project" value="InterPro"/>
</dbReference>
<dbReference type="Proteomes" id="UP000839509">
    <property type="component" value="Unassembled WGS sequence"/>
</dbReference>
<dbReference type="Pfam" id="PF17425">
    <property type="entry name" value="Arylsulfotran_N"/>
    <property type="match status" value="1"/>
</dbReference>
<dbReference type="InterPro" id="IPR035391">
    <property type="entry name" value="Arylsulfotran_N"/>
</dbReference>
<sequence length="557" mass="63743">MSGNTTRTILRNLKLEHDSAWQQIHMKYNKFAPTIDTPLIITDPYRCNMLSALLCFRTESPAQISITIGIGDTQTDIAFDFSKQGQWHLDHFIPIAGLYPDSANKVDVTVSYEDGTVETKNYTIQTQALPDVPVLMPALGKIENFEYTEKFDLMAEGLTFMAPQSAYIFGVDSKRNVRWILQGDYVNSEWSDIERLANGNFLISFGFYELREVDILGRCLKQTILTSRMHHDWFELDNGQLLITTEDDSHPDNFVMDVSEVINYPESSDTVYQLRMREVLDTTRVAIPNVNAQSDNDDKDWFHNNRSVYDVRNQSFIVSGRHQDAIISFIQTAAELDHTLELDDINWIMGPHDNWVEAYQSKLLTPIDENGNIIDDTTANLEFWNWGQHSVSIPADQPEDDNLADYIIFNNGNYRSYDQTLAVPASSNYSQCSRYRINRSTMTIQKVWTFGQELGSGHYGSFVGSVRDHDTTYIVNAGGICLNGEGINVGTHYGDPDNELILNDIYPHACVYEVLKETKEIIWGMEFSWELTPYFVYFNFKATRAPMYPENINIYSA</sequence>
<evidence type="ECO:0000313" key="2">
    <source>
        <dbReference type="EMBL" id="MFK55668.1"/>
    </source>
</evidence>
<dbReference type="Gene3D" id="2.60.40.3100">
    <property type="entry name" value="Arylsulphate sulphotransferase monomer, N-terminal domain"/>
    <property type="match status" value="1"/>
</dbReference>
<evidence type="ECO:0000259" key="1">
    <source>
        <dbReference type="Pfam" id="PF17425"/>
    </source>
</evidence>
<reference evidence="2" key="1">
    <citation type="submission" date="2018-11" db="EMBL/GenBank/DDBJ databases">
        <authorList>
            <consortium name="PulseNet: The National Subtyping Network for Foodborne Disease Surveillance"/>
            <person name="Tarr C.L."/>
            <person name="Trees E."/>
            <person name="Katz L.S."/>
            <person name="Carleton-Romer H.A."/>
            <person name="Stroika S."/>
            <person name="Kucerova Z."/>
            <person name="Roache K.F."/>
            <person name="Sabol A.L."/>
            <person name="Besser J."/>
            <person name="Gerner-Smidt P."/>
        </authorList>
    </citation>
    <scope>NUCLEOTIDE SEQUENCE [LARGE SCALE GENOMIC DNA]</scope>
    <source>
        <strain evidence="2">PNUSAS059842</strain>
    </source>
</reference>
<feature type="domain" description="Arylsulfotransferase N-terminal" evidence="1">
    <location>
        <begin position="40"/>
        <end position="126"/>
    </location>
</feature>
<dbReference type="InterPro" id="IPR038477">
    <property type="entry name" value="ASST_N_sf"/>
</dbReference>
<dbReference type="Pfam" id="PF05935">
    <property type="entry name" value="Arylsulfotrans"/>
    <property type="match status" value="1"/>
</dbReference>
<organism evidence="2">
    <name type="scientific">Salmonella enterica</name>
    <name type="common">Salmonella choleraesuis</name>
    <dbReference type="NCBI Taxonomy" id="28901"/>
    <lineage>
        <taxon>Bacteria</taxon>
        <taxon>Pseudomonadati</taxon>
        <taxon>Pseudomonadota</taxon>
        <taxon>Gammaproteobacteria</taxon>
        <taxon>Enterobacterales</taxon>
        <taxon>Enterobacteriaceae</taxon>
        <taxon>Salmonella</taxon>
    </lineage>
</organism>
<dbReference type="EMBL" id="RMTL01000003">
    <property type="protein sequence ID" value="MFK55668.1"/>
    <property type="molecule type" value="Genomic_DNA"/>
</dbReference>
<protein>
    <recommendedName>
        <fullName evidence="1">Arylsulfotransferase N-terminal domain-containing protein</fullName>
    </recommendedName>
</protein>
<dbReference type="PANTHER" id="PTHR35340:SF5">
    <property type="entry name" value="ASST-DOMAIN-CONTAINING PROTEIN"/>
    <property type="match status" value="1"/>
</dbReference>
<dbReference type="InterPro" id="IPR053143">
    <property type="entry name" value="Arylsulfate_ST"/>
</dbReference>
<proteinExistence type="predicted"/>
<dbReference type="InterPro" id="IPR010262">
    <property type="entry name" value="Arylsulfotransferase_bact"/>
</dbReference>
<gene>
    <name evidence="2" type="ORF">EEM01_05520</name>
</gene>
<dbReference type="PANTHER" id="PTHR35340">
    <property type="entry name" value="PQQ ENZYME REPEAT PROTEIN-RELATED"/>
    <property type="match status" value="1"/>
</dbReference>